<evidence type="ECO:0000313" key="7">
    <source>
        <dbReference type="Proteomes" id="UP000005226"/>
    </source>
</evidence>
<dbReference type="Proteomes" id="UP000005226">
    <property type="component" value="Chromosome 14"/>
</dbReference>
<dbReference type="GO" id="GO:0005886">
    <property type="term" value="C:plasma membrane"/>
    <property type="evidence" value="ECO:0007669"/>
    <property type="project" value="TreeGrafter"/>
</dbReference>
<keyword evidence="2 5" id="KW-0812">Transmembrane</keyword>
<evidence type="ECO:0000256" key="2">
    <source>
        <dbReference type="ARBA" id="ARBA00022692"/>
    </source>
</evidence>
<evidence type="ECO:0000256" key="3">
    <source>
        <dbReference type="ARBA" id="ARBA00022989"/>
    </source>
</evidence>
<name>A0A3B5K4V5_TAKRU</name>
<evidence type="ECO:0000256" key="5">
    <source>
        <dbReference type="SAM" id="Phobius"/>
    </source>
</evidence>
<keyword evidence="4 5" id="KW-0472">Membrane</keyword>
<dbReference type="GO" id="GO:0004930">
    <property type="term" value="F:G protein-coupled receptor activity"/>
    <property type="evidence" value="ECO:0007669"/>
    <property type="project" value="InterPro"/>
</dbReference>
<comment type="subcellular location">
    <subcellularLocation>
        <location evidence="1">Membrane</location>
        <topology evidence="1">Multi-pass membrane protein</topology>
    </subcellularLocation>
</comment>
<organism evidence="6 7">
    <name type="scientific">Takifugu rubripes</name>
    <name type="common">Japanese pufferfish</name>
    <name type="synonym">Fugu rubripes</name>
    <dbReference type="NCBI Taxonomy" id="31033"/>
    <lineage>
        <taxon>Eukaryota</taxon>
        <taxon>Metazoa</taxon>
        <taxon>Chordata</taxon>
        <taxon>Craniata</taxon>
        <taxon>Vertebrata</taxon>
        <taxon>Euteleostomi</taxon>
        <taxon>Actinopterygii</taxon>
        <taxon>Neopterygii</taxon>
        <taxon>Teleostei</taxon>
        <taxon>Neoteleostei</taxon>
        <taxon>Acanthomorphata</taxon>
        <taxon>Eupercaria</taxon>
        <taxon>Tetraodontiformes</taxon>
        <taxon>Tetradontoidea</taxon>
        <taxon>Tetraodontidae</taxon>
        <taxon>Takifugu</taxon>
    </lineage>
</organism>
<dbReference type="InterPro" id="IPR000832">
    <property type="entry name" value="GPCR_2_secretin-like"/>
</dbReference>
<dbReference type="OMA" id="KTHLCCG"/>
<feature type="transmembrane region" description="Helical" evidence="5">
    <location>
        <begin position="27"/>
        <end position="45"/>
    </location>
</feature>
<dbReference type="PROSITE" id="PS00650">
    <property type="entry name" value="G_PROTEIN_RECEP_F2_2"/>
    <property type="match status" value="1"/>
</dbReference>
<evidence type="ECO:0000313" key="6">
    <source>
        <dbReference type="Ensembl" id="ENSTRUP00000050965.2"/>
    </source>
</evidence>
<proteinExistence type="predicted"/>
<dbReference type="Ensembl" id="ENSTRUT00000053116.2">
    <property type="protein sequence ID" value="ENSTRUP00000050965.2"/>
    <property type="gene ID" value="ENSTRUG00000004734.3"/>
</dbReference>
<dbReference type="GO" id="GO:0007189">
    <property type="term" value="P:adenylate cyclase-activating G protein-coupled receptor signaling pathway"/>
    <property type="evidence" value="ECO:0007669"/>
    <property type="project" value="TreeGrafter"/>
</dbReference>
<protein>
    <recommendedName>
        <fullName evidence="8">G-protein coupled receptors family 2 profile 2 domain-containing protein</fullName>
    </recommendedName>
</protein>
<dbReference type="Gene3D" id="1.20.1070.10">
    <property type="entry name" value="Rhodopsin 7-helix transmembrane proteins"/>
    <property type="match status" value="1"/>
</dbReference>
<reference evidence="6 7" key="1">
    <citation type="journal article" date="2011" name="Genome Biol. Evol.">
        <title>Integration of the genetic map and genome assembly of fugu facilitates insights into distinct features of genome evolution in teleosts and mammals.</title>
        <authorList>
            <person name="Kai W."/>
            <person name="Kikuchi K."/>
            <person name="Tohari S."/>
            <person name="Chew A.K."/>
            <person name="Tay A."/>
            <person name="Fujiwara A."/>
            <person name="Hosoya S."/>
            <person name="Suetake H."/>
            <person name="Naruse K."/>
            <person name="Brenner S."/>
            <person name="Suzuki Y."/>
            <person name="Venkatesh B."/>
        </authorList>
    </citation>
    <scope>NUCLEOTIDE SEQUENCE [LARGE SCALE GENOMIC DNA]</scope>
</reference>
<dbReference type="AlphaFoldDB" id="A0A3B5K4V5"/>
<sequence length="107" mass="12647">MQLDVFFYVTVVSSENGRMSLRDLRTVASLTVLLGLTWITGFFSFGPGRVVLIYLFTIFNSLQGLFIFVFHCLMKENVRNQWRAHLCCRRFRHDDKRPEPKESPWEL</sequence>
<dbReference type="InParanoid" id="A0A3B5K4V5"/>
<reference evidence="6" key="2">
    <citation type="submission" date="2025-08" db="UniProtKB">
        <authorList>
            <consortium name="Ensembl"/>
        </authorList>
    </citation>
    <scope>IDENTIFICATION</scope>
</reference>
<keyword evidence="7" id="KW-1185">Reference proteome</keyword>
<reference evidence="6" key="3">
    <citation type="submission" date="2025-09" db="UniProtKB">
        <authorList>
            <consortium name="Ensembl"/>
        </authorList>
    </citation>
    <scope>IDENTIFICATION</scope>
</reference>
<dbReference type="PANTHER" id="PTHR12011:SF277">
    <property type="entry name" value="ADHESION G-PROTEIN COUPLED RECEPTOR G4"/>
    <property type="match status" value="1"/>
</dbReference>
<dbReference type="Pfam" id="PF00002">
    <property type="entry name" value="7tm_2"/>
    <property type="match status" value="1"/>
</dbReference>
<evidence type="ECO:0000256" key="4">
    <source>
        <dbReference type="ARBA" id="ARBA00023136"/>
    </source>
</evidence>
<dbReference type="GeneTree" id="ENSGT00940000155621"/>
<dbReference type="STRING" id="31033.ENSTRUP00000050965"/>
<evidence type="ECO:0008006" key="8">
    <source>
        <dbReference type="Google" id="ProtNLM"/>
    </source>
</evidence>
<feature type="transmembrane region" description="Helical" evidence="5">
    <location>
        <begin position="51"/>
        <end position="73"/>
    </location>
</feature>
<dbReference type="PANTHER" id="PTHR12011">
    <property type="entry name" value="ADHESION G-PROTEIN COUPLED RECEPTOR"/>
    <property type="match status" value="1"/>
</dbReference>
<keyword evidence="3 5" id="KW-1133">Transmembrane helix</keyword>
<dbReference type="InterPro" id="IPR017983">
    <property type="entry name" value="GPCR_2_secretin-like_CS"/>
</dbReference>
<accession>A0A3B5K4V5</accession>
<evidence type="ECO:0000256" key="1">
    <source>
        <dbReference type="ARBA" id="ARBA00004141"/>
    </source>
</evidence>